<reference evidence="1" key="1">
    <citation type="submission" date="2020-08" db="EMBL/GenBank/DDBJ databases">
        <title>Genome public.</title>
        <authorList>
            <person name="Liu C."/>
            <person name="Sun Q."/>
        </authorList>
    </citation>
    <scope>NUCLEOTIDE SEQUENCE</scope>
    <source>
        <strain evidence="1">NSJ-44</strain>
    </source>
</reference>
<dbReference type="Proteomes" id="UP000654279">
    <property type="component" value="Unassembled WGS sequence"/>
</dbReference>
<protein>
    <recommendedName>
        <fullName evidence="3">Portal protein</fullName>
    </recommendedName>
</protein>
<sequence>MRKIRTAPAEVWSEYEHLKTYNNHIELYETVKQNENFFIGKQWEGVNAPDLDKPVVNILKRVVAYFLSNIVSDDVSARMTVGNDDDLVGTTITQTISQVIENTKMKAKNRDMLRNSAVDGDGCFYINFDPEAGQQADENRVGGDIDIELIDNTNILFGNPQVCDVQKQPYIIISMRKMLDDVKDEAEGNGLPTDAITPDNTDAQILGSDYEDTNKITVLLKLWKQNGTIHAVKTTQGATIKEDTDLGLKLYPVAWMPWEKVKNSYHGQAAITGLIPNQIFINKLFAMGMEHVKKTAFPKVVFNQSLLPDGWNNRVGEAIPVQGDPNVAVMSATHVPDMSNQVMMMLDKVIDYTRDTMGASDAALGNIRPDNTSAIIAVQKASAMPLELQRMSFYQFVEDVVRILIDVMRVNFGVRQIVVDDENGNKSLVDFDFANIGNLELQLNVDVGASTYWSELMNVQTADNLYTKGIIPDPITYLEIMPDGYVPKKQKLISKWEQSQMQQEMLAQMQAEQQIGGMPDAALPQMPNGA</sequence>
<keyword evidence="2" id="KW-1185">Reference proteome</keyword>
<evidence type="ECO:0000313" key="1">
    <source>
        <dbReference type="EMBL" id="MBC8528236.1"/>
    </source>
</evidence>
<evidence type="ECO:0008006" key="3">
    <source>
        <dbReference type="Google" id="ProtNLM"/>
    </source>
</evidence>
<organism evidence="1 2">
    <name type="scientific">Luoshenia tenuis</name>
    <dbReference type="NCBI Taxonomy" id="2763654"/>
    <lineage>
        <taxon>Bacteria</taxon>
        <taxon>Bacillati</taxon>
        <taxon>Bacillota</taxon>
        <taxon>Clostridia</taxon>
        <taxon>Christensenellales</taxon>
        <taxon>Christensenellaceae</taxon>
        <taxon>Luoshenia</taxon>
    </lineage>
</organism>
<dbReference type="EMBL" id="JACRSO010000001">
    <property type="protein sequence ID" value="MBC8528236.1"/>
    <property type="molecule type" value="Genomic_DNA"/>
</dbReference>
<proteinExistence type="predicted"/>
<gene>
    <name evidence="1" type="ORF">H8699_02125</name>
</gene>
<evidence type="ECO:0000313" key="2">
    <source>
        <dbReference type="Proteomes" id="UP000654279"/>
    </source>
</evidence>
<comment type="caution">
    <text evidence="1">The sequence shown here is derived from an EMBL/GenBank/DDBJ whole genome shotgun (WGS) entry which is preliminary data.</text>
</comment>
<dbReference type="AlphaFoldDB" id="A0A926CZ15"/>
<accession>A0A926CZ15</accession>
<dbReference type="RefSeq" id="WP_249284273.1">
    <property type="nucleotide sequence ID" value="NZ_JACRSO010000001.1"/>
</dbReference>
<name>A0A926CZ15_9FIRM</name>